<dbReference type="RefSeq" id="WP_150436153.1">
    <property type="nucleotide sequence ID" value="NZ_VYKJ01000009.1"/>
</dbReference>
<keyword evidence="1" id="KW-0175">Coiled coil</keyword>
<feature type="coiled-coil region" evidence="1">
    <location>
        <begin position="74"/>
        <end position="101"/>
    </location>
</feature>
<proteinExistence type="predicted"/>
<evidence type="ECO:0000256" key="1">
    <source>
        <dbReference type="SAM" id="Coils"/>
    </source>
</evidence>
<dbReference type="OrthoDB" id="5772916at2"/>
<evidence type="ECO:0000313" key="2">
    <source>
        <dbReference type="EMBL" id="KAA8998093.1"/>
    </source>
</evidence>
<evidence type="ECO:0000313" key="3">
    <source>
        <dbReference type="Proteomes" id="UP000335415"/>
    </source>
</evidence>
<gene>
    <name evidence="2" type="ORF">FJU30_16885</name>
</gene>
<keyword evidence="3" id="KW-1185">Reference proteome</keyword>
<accession>A0A5J5FX94</accession>
<sequence>MKNNNQAGPFFYGYPGVNPYAAAPPVAAPSQPDWRQTNSRSHFISGLVAGAAVAYLLSNSKVQQGIGQTAGKAWHAVRGEMEELKERLADVQAELDYYRNRDADNPQTPDE</sequence>
<protein>
    <submittedName>
        <fullName evidence="2">YtxH domain-containing protein</fullName>
    </submittedName>
</protein>
<dbReference type="Proteomes" id="UP000335415">
    <property type="component" value="Unassembled WGS sequence"/>
</dbReference>
<dbReference type="AlphaFoldDB" id="A0A5J5FX94"/>
<organism evidence="2 3">
    <name type="scientific">Affinibrenneria salicis</name>
    <dbReference type="NCBI Taxonomy" id="2590031"/>
    <lineage>
        <taxon>Bacteria</taxon>
        <taxon>Pseudomonadati</taxon>
        <taxon>Pseudomonadota</taxon>
        <taxon>Gammaproteobacteria</taxon>
        <taxon>Enterobacterales</taxon>
        <taxon>Pectobacteriaceae</taxon>
        <taxon>Affinibrenneria</taxon>
    </lineage>
</organism>
<comment type="caution">
    <text evidence="2">The sequence shown here is derived from an EMBL/GenBank/DDBJ whole genome shotgun (WGS) entry which is preliminary data.</text>
</comment>
<name>A0A5J5FX94_9GAMM</name>
<dbReference type="EMBL" id="VYKJ01000009">
    <property type="protein sequence ID" value="KAA8998093.1"/>
    <property type="molecule type" value="Genomic_DNA"/>
</dbReference>
<reference evidence="2 3" key="1">
    <citation type="submission" date="2019-09" db="EMBL/GenBank/DDBJ databases">
        <authorList>
            <person name="Li Y."/>
        </authorList>
    </citation>
    <scope>NUCLEOTIDE SEQUENCE [LARGE SCALE GENOMIC DNA]</scope>
    <source>
        <strain evidence="2 3">L3-3HA</strain>
    </source>
</reference>